<dbReference type="CDD" id="cd01025">
    <property type="entry name" value="TOPRIM_recR"/>
    <property type="match status" value="1"/>
</dbReference>
<protein>
    <recommendedName>
        <fullName evidence="7">Toprim domain-containing protein</fullName>
    </recommendedName>
</protein>
<evidence type="ECO:0000256" key="2">
    <source>
        <dbReference type="ARBA" id="ARBA00022763"/>
    </source>
</evidence>
<dbReference type="GO" id="GO:0003677">
    <property type="term" value="F:DNA binding"/>
    <property type="evidence" value="ECO:0007669"/>
    <property type="project" value="InterPro"/>
</dbReference>
<evidence type="ECO:0000256" key="5">
    <source>
        <dbReference type="ARBA" id="ARBA00023172"/>
    </source>
</evidence>
<dbReference type="Pfam" id="PF21176">
    <property type="entry name" value="RecR_HhH"/>
    <property type="match status" value="1"/>
</dbReference>
<dbReference type="Pfam" id="PF21175">
    <property type="entry name" value="RecR_C"/>
    <property type="match status" value="1"/>
</dbReference>
<dbReference type="InterPro" id="IPR000093">
    <property type="entry name" value="DNA_Rcmb_RecR"/>
</dbReference>
<dbReference type="InterPro" id="IPR034137">
    <property type="entry name" value="TOPRIM_RecR"/>
</dbReference>
<proteinExistence type="inferred from homology"/>
<name>A0A382EC28_9ZZZZ</name>
<keyword evidence="6" id="KW-0234">DNA repair</keyword>
<dbReference type="HAMAP" id="MF_00017">
    <property type="entry name" value="RecR"/>
    <property type="match status" value="1"/>
</dbReference>
<keyword evidence="3" id="KW-0863">Zinc-finger</keyword>
<dbReference type="PANTHER" id="PTHR30446">
    <property type="entry name" value="RECOMBINATION PROTEIN RECR"/>
    <property type="match status" value="1"/>
</dbReference>
<dbReference type="InterPro" id="IPR015967">
    <property type="entry name" value="Rcmb_RecR_Znf"/>
</dbReference>
<dbReference type="Gene3D" id="3.30.60.80">
    <property type="match status" value="1"/>
</dbReference>
<dbReference type="Gene3D" id="6.10.250.240">
    <property type="match status" value="1"/>
</dbReference>
<evidence type="ECO:0000256" key="1">
    <source>
        <dbReference type="ARBA" id="ARBA00022723"/>
    </source>
</evidence>
<evidence type="ECO:0000259" key="7">
    <source>
        <dbReference type="PROSITE" id="PS50880"/>
    </source>
</evidence>
<dbReference type="Gene3D" id="3.40.1360.10">
    <property type="match status" value="1"/>
</dbReference>
<dbReference type="GO" id="GO:0006281">
    <property type="term" value="P:DNA repair"/>
    <property type="evidence" value="ECO:0007669"/>
    <property type="project" value="UniProtKB-KW"/>
</dbReference>
<dbReference type="InterPro" id="IPR006171">
    <property type="entry name" value="TOPRIM_dom"/>
</dbReference>
<evidence type="ECO:0000313" key="8">
    <source>
        <dbReference type="EMBL" id="SVB48210.1"/>
    </source>
</evidence>
<dbReference type="PANTHER" id="PTHR30446:SF0">
    <property type="entry name" value="RECOMBINATION PROTEIN RECR"/>
    <property type="match status" value="1"/>
</dbReference>
<dbReference type="SUPFAM" id="SSF111304">
    <property type="entry name" value="Recombination protein RecR"/>
    <property type="match status" value="1"/>
</dbReference>
<dbReference type="PROSITE" id="PS50880">
    <property type="entry name" value="TOPRIM"/>
    <property type="match status" value="1"/>
</dbReference>
<keyword evidence="1" id="KW-0479">Metal-binding</keyword>
<keyword evidence="4" id="KW-0862">Zinc</keyword>
<dbReference type="InterPro" id="IPR023627">
    <property type="entry name" value="Rcmb_RecR"/>
</dbReference>
<dbReference type="Pfam" id="PF13662">
    <property type="entry name" value="Toprim_4"/>
    <property type="match status" value="1"/>
</dbReference>
<dbReference type="Gene3D" id="1.10.8.420">
    <property type="entry name" value="RecR Domain 1"/>
    <property type="match status" value="1"/>
</dbReference>
<reference evidence="8" key="1">
    <citation type="submission" date="2018-05" db="EMBL/GenBank/DDBJ databases">
        <authorList>
            <person name="Lanie J.A."/>
            <person name="Ng W.-L."/>
            <person name="Kazmierczak K.M."/>
            <person name="Andrzejewski T.M."/>
            <person name="Davidsen T.M."/>
            <person name="Wayne K.J."/>
            <person name="Tettelin H."/>
            <person name="Glass J.I."/>
            <person name="Rusch D."/>
            <person name="Podicherti R."/>
            <person name="Tsui H.-C.T."/>
            <person name="Winkler M.E."/>
        </authorList>
    </citation>
    <scope>NUCLEOTIDE SEQUENCE</scope>
</reference>
<dbReference type="GO" id="GO:0006310">
    <property type="term" value="P:DNA recombination"/>
    <property type="evidence" value="ECO:0007669"/>
    <property type="project" value="UniProtKB-KW"/>
</dbReference>
<dbReference type="NCBIfam" id="TIGR00615">
    <property type="entry name" value="recR"/>
    <property type="match status" value="1"/>
</dbReference>
<evidence type="ECO:0000256" key="3">
    <source>
        <dbReference type="ARBA" id="ARBA00022771"/>
    </source>
</evidence>
<evidence type="ECO:0000256" key="4">
    <source>
        <dbReference type="ARBA" id="ARBA00022833"/>
    </source>
</evidence>
<dbReference type="SMART" id="SM00493">
    <property type="entry name" value="TOPRIM"/>
    <property type="match status" value="1"/>
</dbReference>
<keyword evidence="2" id="KW-0227">DNA damage</keyword>
<sequence>MVNESYGGPPQVQRLVDELSRLPGIGPKSAQRLTYYLIRTPAEQAESLSSAIVSVKRNITFCSRCFHITEVDPCGICSDSNRATESLCVVEQPLDVVALEKTASFDGIYHVLHGSISPMNGIGPEDLKIRALLERLKLEEIEEVILATNPNLEGEATSMYIHRLIEGLGIRITRPARGLPVGGDLEYADEATLGRALEGRQQF</sequence>
<organism evidence="8">
    <name type="scientific">marine metagenome</name>
    <dbReference type="NCBI Taxonomy" id="408172"/>
    <lineage>
        <taxon>unclassified sequences</taxon>
        <taxon>metagenomes</taxon>
        <taxon>ecological metagenomes</taxon>
    </lineage>
</organism>
<evidence type="ECO:0000256" key="6">
    <source>
        <dbReference type="ARBA" id="ARBA00023204"/>
    </source>
</evidence>
<dbReference type="GO" id="GO:0008270">
    <property type="term" value="F:zinc ion binding"/>
    <property type="evidence" value="ECO:0007669"/>
    <property type="project" value="UniProtKB-KW"/>
</dbReference>
<dbReference type="Pfam" id="PF02132">
    <property type="entry name" value="RecR_ZnF"/>
    <property type="match status" value="1"/>
</dbReference>
<accession>A0A382EC28</accession>
<gene>
    <name evidence="8" type="ORF">METZ01_LOCUS201064</name>
</gene>
<dbReference type="AlphaFoldDB" id="A0A382EC28"/>
<keyword evidence="5" id="KW-0233">DNA recombination</keyword>
<dbReference type="EMBL" id="UINC01043746">
    <property type="protein sequence ID" value="SVB48210.1"/>
    <property type="molecule type" value="Genomic_DNA"/>
</dbReference>
<feature type="domain" description="Toprim" evidence="7">
    <location>
        <begin position="85"/>
        <end position="180"/>
    </location>
</feature>